<comment type="caution">
    <text evidence="1">The sequence shown here is derived from an EMBL/GenBank/DDBJ whole genome shotgun (WGS) entry which is preliminary data.</text>
</comment>
<gene>
    <name evidence="1" type="ORF">ACFFIP_02550</name>
</gene>
<dbReference type="PROSITE" id="PS51257">
    <property type="entry name" value="PROKAR_LIPOPROTEIN"/>
    <property type="match status" value="1"/>
</dbReference>
<accession>A0ABV6FNX1</accession>
<keyword evidence="2" id="KW-1185">Reference proteome</keyword>
<reference evidence="1 2" key="1">
    <citation type="submission" date="2024-09" db="EMBL/GenBank/DDBJ databases">
        <authorList>
            <person name="Sun Q."/>
            <person name="Mori K."/>
        </authorList>
    </citation>
    <scope>NUCLEOTIDE SEQUENCE [LARGE SCALE GENOMIC DNA]</scope>
    <source>
        <strain evidence="1 2">CCM 7650</strain>
    </source>
</reference>
<protein>
    <recommendedName>
        <fullName evidence="3">Lipoprotein</fullName>
    </recommendedName>
</protein>
<proteinExistence type="predicted"/>
<organism evidence="1 2">
    <name type="scientific">Fontibacter flavus</name>
    <dbReference type="NCBI Taxonomy" id="654838"/>
    <lineage>
        <taxon>Bacteria</taxon>
        <taxon>Pseudomonadati</taxon>
        <taxon>Bacteroidota</taxon>
        <taxon>Cytophagia</taxon>
        <taxon>Cytophagales</taxon>
        <taxon>Cyclobacteriaceae</taxon>
        <taxon>Fontibacter</taxon>
    </lineage>
</organism>
<evidence type="ECO:0008006" key="3">
    <source>
        <dbReference type="Google" id="ProtNLM"/>
    </source>
</evidence>
<dbReference type="RefSeq" id="WP_382385989.1">
    <property type="nucleotide sequence ID" value="NZ_JBHLWI010000004.1"/>
</dbReference>
<name>A0ABV6FNX1_9BACT</name>
<dbReference type="Proteomes" id="UP001589797">
    <property type="component" value="Unassembled WGS sequence"/>
</dbReference>
<sequence length="221" mass="25850">MRKLILLTILSLLLISCKNDNNKNPGLENSDQLDLTEVYPDDQYICDFINQMIDKKFQIIYYDFEDTVYLHQSSFTGFEEQFGNQLRTLSGIVDLQKSNTRLTESDRFPVEKILSEEDFQIIRKQAKQSYIFKDFCLSDRINLQNNTISNFEEENDDVEFRIVTFLNISKPAFVQDGRFAFIFLVYETGFGKMVSGSSWAALYENQNGEWNKCFAIELAMF</sequence>
<evidence type="ECO:0000313" key="2">
    <source>
        <dbReference type="Proteomes" id="UP001589797"/>
    </source>
</evidence>
<evidence type="ECO:0000313" key="1">
    <source>
        <dbReference type="EMBL" id="MFC0261547.1"/>
    </source>
</evidence>
<dbReference type="EMBL" id="JBHLWI010000004">
    <property type="protein sequence ID" value="MFC0261547.1"/>
    <property type="molecule type" value="Genomic_DNA"/>
</dbReference>